<dbReference type="AlphaFoldDB" id="A0A4Y2SPU0"/>
<accession>A0A4Y2SPU0</accession>
<reference evidence="1 2" key="1">
    <citation type="journal article" date="2019" name="Sci. Rep.">
        <title>Orb-weaving spider Araneus ventricosus genome elucidates the spidroin gene catalogue.</title>
        <authorList>
            <person name="Kono N."/>
            <person name="Nakamura H."/>
            <person name="Ohtoshi R."/>
            <person name="Moran D.A.P."/>
            <person name="Shinohara A."/>
            <person name="Yoshida Y."/>
            <person name="Fujiwara M."/>
            <person name="Mori M."/>
            <person name="Tomita M."/>
            <person name="Arakawa K."/>
        </authorList>
    </citation>
    <scope>NUCLEOTIDE SEQUENCE [LARGE SCALE GENOMIC DNA]</scope>
</reference>
<dbReference type="Proteomes" id="UP000499080">
    <property type="component" value="Unassembled WGS sequence"/>
</dbReference>
<gene>
    <name evidence="1" type="ORF">AVEN_38384_1</name>
</gene>
<evidence type="ECO:0000313" key="1">
    <source>
        <dbReference type="EMBL" id="GBN89891.1"/>
    </source>
</evidence>
<sequence>MFVIQIKIDDERNLYGAVVEGTMYCKALQIVSLMGYRANSEIIRLYVGDVNRMSNLVPRGQNTSCAIPKQAKMITNDQVFSLATKVKKPCEEFVILFS</sequence>
<name>A0A4Y2SPU0_ARAVE</name>
<dbReference type="EMBL" id="BGPR01023030">
    <property type="protein sequence ID" value="GBN89891.1"/>
    <property type="molecule type" value="Genomic_DNA"/>
</dbReference>
<keyword evidence="2" id="KW-1185">Reference proteome</keyword>
<evidence type="ECO:0000313" key="2">
    <source>
        <dbReference type="Proteomes" id="UP000499080"/>
    </source>
</evidence>
<organism evidence="1 2">
    <name type="scientific">Araneus ventricosus</name>
    <name type="common">Orbweaver spider</name>
    <name type="synonym">Epeira ventricosa</name>
    <dbReference type="NCBI Taxonomy" id="182803"/>
    <lineage>
        <taxon>Eukaryota</taxon>
        <taxon>Metazoa</taxon>
        <taxon>Ecdysozoa</taxon>
        <taxon>Arthropoda</taxon>
        <taxon>Chelicerata</taxon>
        <taxon>Arachnida</taxon>
        <taxon>Araneae</taxon>
        <taxon>Araneomorphae</taxon>
        <taxon>Entelegynae</taxon>
        <taxon>Araneoidea</taxon>
        <taxon>Araneidae</taxon>
        <taxon>Araneus</taxon>
    </lineage>
</organism>
<comment type="caution">
    <text evidence="1">The sequence shown here is derived from an EMBL/GenBank/DDBJ whole genome shotgun (WGS) entry which is preliminary data.</text>
</comment>
<protein>
    <submittedName>
        <fullName evidence="1">Uncharacterized protein</fullName>
    </submittedName>
</protein>
<proteinExistence type="predicted"/>